<name>A0A3L7DW34_9GAMM</name>
<dbReference type="PANTHER" id="PTHR43799:SF1">
    <property type="entry name" value="ASPARTATE AMINOTRANSFERASE"/>
    <property type="match status" value="1"/>
</dbReference>
<dbReference type="Pfam" id="PF12897">
    <property type="entry name" value="Asp_aminotransf"/>
    <property type="match status" value="1"/>
</dbReference>
<dbReference type="AlphaFoldDB" id="A0A3L7DW34"/>
<dbReference type="SUPFAM" id="SSF53383">
    <property type="entry name" value="PLP-dependent transferases"/>
    <property type="match status" value="1"/>
</dbReference>
<evidence type="ECO:0000313" key="2">
    <source>
        <dbReference type="Proteomes" id="UP000265509"/>
    </source>
</evidence>
<dbReference type="PANTHER" id="PTHR43799">
    <property type="entry name" value="AMINOTRANSFERASE, PUTATIVE-RELATED"/>
    <property type="match status" value="1"/>
</dbReference>
<keyword evidence="1" id="KW-0808">Transferase</keyword>
<dbReference type="Gene3D" id="3.40.640.10">
    <property type="entry name" value="Type I PLP-dependent aspartate aminotransferase-like (Major domain)"/>
    <property type="match status" value="1"/>
</dbReference>
<protein>
    <submittedName>
        <fullName evidence="1">Aminotransferase class I/II-fold pyridoxal phosphate-dependent enzyme</fullName>
    </submittedName>
</protein>
<keyword evidence="1" id="KW-0032">Aminotransferase</keyword>
<comment type="caution">
    <text evidence="1">The sequence shown here is derived from an EMBL/GenBank/DDBJ whole genome shotgun (WGS) entry which is preliminary data.</text>
</comment>
<dbReference type="InterPro" id="IPR024551">
    <property type="entry name" value="AspAT_Ic"/>
</dbReference>
<dbReference type="CDD" id="cd00609">
    <property type="entry name" value="AAT_like"/>
    <property type="match status" value="1"/>
</dbReference>
<dbReference type="Proteomes" id="UP000265509">
    <property type="component" value="Unassembled WGS sequence"/>
</dbReference>
<organism evidence="1 2">
    <name type="scientific">Seongchinamella sediminis</name>
    <dbReference type="NCBI Taxonomy" id="2283635"/>
    <lineage>
        <taxon>Bacteria</taxon>
        <taxon>Pseudomonadati</taxon>
        <taxon>Pseudomonadota</taxon>
        <taxon>Gammaproteobacteria</taxon>
        <taxon>Cellvibrionales</taxon>
        <taxon>Halieaceae</taxon>
        <taxon>Seongchinamella</taxon>
    </lineage>
</organism>
<keyword evidence="2" id="KW-1185">Reference proteome</keyword>
<dbReference type="GO" id="GO:0004069">
    <property type="term" value="F:L-aspartate:2-oxoglutarate aminotransferase activity"/>
    <property type="evidence" value="ECO:0007669"/>
    <property type="project" value="InterPro"/>
</dbReference>
<gene>
    <name evidence="1" type="ORF">DWB85_15600</name>
</gene>
<reference evidence="1 2" key="1">
    <citation type="submission" date="2018-07" db="EMBL/GenBank/DDBJ databases">
        <title>Halioglobus sp. genome submission.</title>
        <authorList>
            <person name="Ye M.-Q."/>
            <person name="Du Z.-J."/>
        </authorList>
    </citation>
    <scope>NUCLEOTIDE SEQUENCE [LARGE SCALE GENOMIC DNA]</scope>
    <source>
        <strain evidence="1 2">U0301</strain>
    </source>
</reference>
<dbReference type="Gene3D" id="3.90.1150.10">
    <property type="entry name" value="Aspartate Aminotransferase, domain 1"/>
    <property type="match status" value="1"/>
</dbReference>
<sequence length="442" mass="47542">MAHHRYIQFRPPEDSAVHIEQLSQADISSQLEAVEAEYRALAGRKLALDLTRGKPGSEQLGLSNPLDGILAGDYRSEDGIDVRNYGGLEGLPEARRLFATVLGVPMENVLVGGNASLTLMYTVIDLALSAGLRGPGSAWGNSDEVKFLCPVPGYDRHFAICEYLGIEMIPVPLLASGPDMDLVEALISNDASISGIWCVPRFSNPTGCVYSDETVARLAKLGTLASEHFLVMYDNAYAVHALYEDAPRLASISDYCQQYGTANNVFQFGSTSKITFAGAGVAFLASSEDNLAAFKNHLSIQSIGPDKVNQLRHVRLLKDADGIAGHMRKHAAILRPRFEAVLDILDRELAGTGMGEWLAPRGGYFISFNTRPGLAKDVVRLAAGIGVALTPAGATFPYGEDPDDSNIRLAPSFPSLEDVKATAEAFVVCVKLATLRQQLSNS</sequence>
<dbReference type="EMBL" id="QRAN01000019">
    <property type="protein sequence ID" value="RLQ20820.1"/>
    <property type="molecule type" value="Genomic_DNA"/>
</dbReference>
<dbReference type="InterPro" id="IPR015421">
    <property type="entry name" value="PyrdxlP-dep_Trfase_major"/>
</dbReference>
<evidence type="ECO:0000313" key="1">
    <source>
        <dbReference type="EMBL" id="RLQ20820.1"/>
    </source>
</evidence>
<proteinExistence type="predicted"/>
<dbReference type="InterPro" id="IPR015422">
    <property type="entry name" value="PyrdxlP-dep_Trfase_small"/>
</dbReference>
<accession>A0A3L7DW34</accession>
<dbReference type="InterPro" id="IPR015424">
    <property type="entry name" value="PyrdxlP-dep_Trfase"/>
</dbReference>
<dbReference type="OrthoDB" id="9804020at2"/>